<keyword evidence="3" id="KW-0804">Transcription</keyword>
<dbReference type="Gene3D" id="3.30.450.40">
    <property type="match status" value="1"/>
</dbReference>
<dbReference type="eggNOG" id="COG1414">
    <property type="taxonomic scope" value="Bacteria"/>
</dbReference>
<dbReference type="InterPro" id="IPR054844">
    <property type="entry name" value="TransRegBhcR"/>
</dbReference>
<dbReference type="NCBIfam" id="NF045644">
    <property type="entry name" value="TransRegBhcR"/>
    <property type="match status" value="1"/>
</dbReference>
<dbReference type="InterPro" id="IPR014757">
    <property type="entry name" value="Tscrpt_reg_IclR_C"/>
</dbReference>
<feature type="domain" description="IclR-ED" evidence="5">
    <location>
        <begin position="86"/>
        <end position="269"/>
    </location>
</feature>
<dbReference type="PANTHER" id="PTHR30136:SF24">
    <property type="entry name" value="HTH-TYPE TRANSCRIPTIONAL REPRESSOR ALLR"/>
    <property type="match status" value="1"/>
</dbReference>
<dbReference type="AlphaFoldDB" id="B2IEQ7"/>
<evidence type="ECO:0000313" key="6">
    <source>
        <dbReference type="EMBL" id="ACB96997.1"/>
    </source>
</evidence>
<dbReference type="PANTHER" id="PTHR30136">
    <property type="entry name" value="HELIX-TURN-HELIX TRANSCRIPTIONAL REGULATOR, ICLR FAMILY"/>
    <property type="match status" value="1"/>
</dbReference>
<keyword evidence="7" id="KW-1185">Reference proteome</keyword>
<evidence type="ECO:0000313" key="7">
    <source>
        <dbReference type="Proteomes" id="UP000001695"/>
    </source>
</evidence>
<dbReference type="InterPro" id="IPR050707">
    <property type="entry name" value="HTH_MetabolicPath_Reg"/>
</dbReference>
<evidence type="ECO:0000259" key="5">
    <source>
        <dbReference type="PROSITE" id="PS51078"/>
    </source>
</evidence>
<dbReference type="GO" id="GO:0045892">
    <property type="term" value="P:negative regulation of DNA-templated transcription"/>
    <property type="evidence" value="ECO:0007669"/>
    <property type="project" value="TreeGrafter"/>
</dbReference>
<dbReference type="HOGENOM" id="CLU_062618_6_0_5"/>
<dbReference type="InterPro" id="IPR005471">
    <property type="entry name" value="Tscrpt_reg_IclR_N"/>
</dbReference>
<keyword evidence="1" id="KW-0805">Transcription regulation</keyword>
<dbReference type="Pfam" id="PF01614">
    <property type="entry name" value="IclR_C"/>
    <property type="match status" value="1"/>
</dbReference>
<gene>
    <name evidence="6" type="ordered locus">Bind_3440</name>
</gene>
<dbReference type="SMART" id="SM00346">
    <property type="entry name" value="HTH_ICLR"/>
    <property type="match status" value="1"/>
</dbReference>
<keyword evidence="2" id="KW-0238">DNA-binding</keyword>
<sequence>MGPAIKRPRGRPPAVLKTPVASVVQSLDRALTLIELVAQSDGIGLTTLSQRADMPPSTVHRLLMTLAAHGFVEMHEQDQRWSIGVEAFRAGMAFQRRNNAVTLGRPVMQELMELSGETANIGIFEGGEVVFVTQVESYDPIRAFFRAGERRSAHASGIGKAMLAHMPRETIERVIQQKGLPAFTENTITDPTSLFIDLENIQQRGYAIDNQERNLGMRCIAAAIFNEFGEAVAGVSVSGPASRLSDERIDVLGPQVRQGAAKITRLIGGLEKA</sequence>
<evidence type="ECO:0000256" key="2">
    <source>
        <dbReference type="ARBA" id="ARBA00023125"/>
    </source>
</evidence>
<dbReference type="InterPro" id="IPR036388">
    <property type="entry name" value="WH-like_DNA-bd_sf"/>
</dbReference>
<dbReference type="GO" id="GO:0003700">
    <property type="term" value="F:DNA-binding transcription factor activity"/>
    <property type="evidence" value="ECO:0007669"/>
    <property type="project" value="TreeGrafter"/>
</dbReference>
<evidence type="ECO:0000259" key="4">
    <source>
        <dbReference type="PROSITE" id="PS51077"/>
    </source>
</evidence>
<dbReference type="Pfam" id="PF09339">
    <property type="entry name" value="HTH_IclR"/>
    <property type="match status" value="1"/>
</dbReference>
<dbReference type="GO" id="GO:0003677">
    <property type="term" value="F:DNA binding"/>
    <property type="evidence" value="ECO:0007669"/>
    <property type="project" value="UniProtKB-KW"/>
</dbReference>
<organism evidence="6 7">
    <name type="scientific">Beijerinckia indica subsp. indica (strain ATCC 9039 / DSM 1715 / NCIMB 8712)</name>
    <dbReference type="NCBI Taxonomy" id="395963"/>
    <lineage>
        <taxon>Bacteria</taxon>
        <taxon>Pseudomonadati</taxon>
        <taxon>Pseudomonadota</taxon>
        <taxon>Alphaproteobacteria</taxon>
        <taxon>Hyphomicrobiales</taxon>
        <taxon>Beijerinckiaceae</taxon>
        <taxon>Beijerinckia</taxon>
    </lineage>
</organism>
<dbReference type="InterPro" id="IPR036390">
    <property type="entry name" value="WH_DNA-bd_sf"/>
</dbReference>
<accession>B2IEQ7</accession>
<dbReference type="InterPro" id="IPR029016">
    <property type="entry name" value="GAF-like_dom_sf"/>
</dbReference>
<proteinExistence type="predicted"/>
<feature type="domain" description="HTH iclR-type" evidence="4">
    <location>
        <begin position="24"/>
        <end position="85"/>
    </location>
</feature>
<dbReference type="Gene3D" id="1.10.10.10">
    <property type="entry name" value="Winged helix-like DNA-binding domain superfamily/Winged helix DNA-binding domain"/>
    <property type="match status" value="1"/>
</dbReference>
<dbReference type="RefSeq" id="WP_012386345.1">
    <property type="nucleotide sequence ID" value="NC_010581.1"/>
</dbReference>
<evidence type="ECO:0000256" key="1">
    <source>
        <dbReference type="ARBA" id="ARBA00023015"/>
    </source>
</evidence>
<dbReference type="Proteomes" id="UP000001695">
    <property type="component" value="Chromosome"/>
</dbReference>
<dbReference type="KEGG" id="bid:Bind_3440"/>
<dbReference type="PROSITE" id="PS51077">
    <property type="entry name" value="HTH_ICLR"/>
    <property type="match status" value="1"/>
</dbReference>
<protein>
    <submittedName>
        <fullName evidence="6">Transcriptional regulator, IclR family</fullName>
    </submittedName>
</protein>
<reference evidence="6 7" key="2">
    <citation type="journal article" date="2010" name="J. Bacteriol.">
        <title>Complete genome sequence of Beijerinckia indica subsp. indica.</title>
        <authorList>
            <person name="Tamas I."/>
            <person name="Dedysh S.N."/>
            <person name="Liesack W."/>
            <person name="Stott M.B."/>
            <person name="Alam M."/>
            <person name="Murrell J.C."/>
            <person name="Dunfield P.F."/>
        </authorList>
    </citation>
    <scope>NUCLEOTIDE SEQUENCE [LARGE SCALE GENOMIC DNA]</scope>
    <source>
        <strain evidence="7">ATCC 9039 / DSM 1715 / NCIMB 8712</strain>
    </source>
</reference>
<reference evidence="7" key="1">
    <citation type="submission" date="2008-03" db="EMBL/GenBank/DDBJ databases">
        <title>Complete sequence of chromosome of Beijerinckia indica subsp. indica ATCC 9039.</title>
        <authorList>
            <consortium name="US DOE Joint Genome Institute"/>
            <person name="Copeland A."/>
            <person name="Lucas S."/>
            <person name="Lapidus A."/>
            <person name="Glavina del Rio T."/>
            <person name="Dalin E."/>
            <person name="Tice H."/>
            <person name="Bruce D."/>
            <person name="Goodwin L."/>
            <person name="Pitluck S."/>
            <person name="LaButti K."/>
            <person name="Schmutz J."/>
            <person name="Larimer F."/>
            <person name="Land M."/>
            <person name="Hauser L."/>
            <person name="Kyrpides N."/>
            <person name="Mikhailova N."/>
            <person name="Dunfield P.F."/>
            <person name="Dedysh S.N."/>
            <person name="Liesack W."/>
            <person name="Saw J.H."/>
            <person name="Alam M."/>
            <person name="Chen Y."/>
            <person name="Murrell J.C."/>
            <person name="Richardson P."/>
        </authorList>
    </citation>
    <scope>NUCLEOTIDE SEQUENCE [LARGE SCALE GENOMIC DNA]</scope>
    <source>
        <strain evidence="7">ATCC 9039 / DSM 1715 / NCIMB 8712</strain>
    </source>
</reference>
<dbReference type="SUPFAM" id="SSF46785">
    <property type="entry name" value="Winged helix' DNA-binding domain"/>
    <property type="match status" value="1"/>
</dbReference>
<name>B2IEQ7_BEII9</name>
<dbReference type="SUPFAM" id="SSF55781">
    <property type="entry name" value="GAF domain-like"/>
    <property type="match status" value="1"/>
</dbReference>
<dbReference type="STRING" id="395963.Bind_3440"/>
<dbReference type="EMBL" id="CP001016">
    <property type="protein sequence ID" value="ACB96997.1"/>
    <property type="molecule type" value="Genomic_DNA"/>
</dbReference>
<dbReference type="PROSITE" id="PS51078">
    <property type="entry name" value="ICLR_ED"/>
    <property type="match status" value="1"/>
</dbReference>
<evidence type="ECO:0000256" key="3">
    <source>
        <dbReference type="ARBA" id="ARBA00023163"/>
    </source>
</evidence>